<dbReference type="Proteomes" id="UP001231189">
    <property type="component" value="Unassembled WGS sequence"/>
</dbReference>
<feature type="region of interest" description="Disordered" evidence="1">
    <location>
        <begin position="1"/>
        <end position="20"/>
    </location>
</feature>
<keyword evidence="4" id="KW-1185">Reference proteome</keyword>
<dbReference type="EMBL" id="JAUUTY010000005">
    <property type="protein sequence ID" value="KAK1631977.1"/>
    <property type="molecule type" value="Genomic_DNA"/>
</dbReference>
<evidence type="ECO:0000313" key="4">
    <source>
        <dbReference type="Proteomes" id="UP001231189"/>
    </source>
</evidence>
<dbReference type="AlphaFoldDB" id="A0AAD8RWF2"/>
<protein>
    <recommendedName>
        <fullName evidence="2">Reverse transcriptase zinc-binding domain-containing protein</fullName>
    </recommendedName>
</protein>
<dbReference type="PANTHER" id="PTHR33116:SF87">
    <property type="entry name" value="OS01G0158850 PROTEIN"/>
    <property type="match status" value="1"/>
</dbReference>
<sequence length="614" mass="69590">MSGFSGTGKASPAPGLAGEMATGDLRQSKDISHSLRRNDVNLEGECNRLHGEIAQWQKLQKETLVCLELGNACFEDAVAKRHELLLDCERLHEENLTLNGKLNQAMDDAMLAESELVDAYMKHSEMHNTLLDLKDKLTRFRNSNDDLRKKINDMCIQKRLVEPSDERVYDRTSPTPASGQRFEERTDIANKLNCKLGTFPFIYLGLPISDRKLTLEQWLFLVRKLATKIEPWLGRLMSSGGRLILSNACLDNLPIYAMGLFLLHDGIHARFDSHRSKFFWEGAGPKRKYHLVNWPTVCRPKEVGGLGLLNTKKMNLALLLKWIWRLYQDEDTIWARILRAKYADASDLFAGSGQGGSPFWKSLHKIKHLFKAGAKHKVRNGIRTSFWKDWWWGRGPLLESFPMLYAICDNQDITVADAFLQDSIQVRFRRSLDPEGLRQWVELQNTLVEVILTEGQDQISWHLEQSGSYSVKSMYSMLSRGTSIAHFKDMWEAPVPLKIKIFSWQLALDKLPSGLQIRARHGPSNGLCPLCGAPEDASHIFFSCSLAIFAWSVTRQMLGCNWCPTNFAQFHDILSSFSAVEPKMQAKRKGGLKLDSTRAKGAVRGAQANAVVKE</sequence>
<name>A0AAD8RWF2_LOLMU</name>
<accession>A0AAD8RWF2</accession>
<evidence type="ECO:0000256" key="1">
    <source>
        <dbReference type="SAM" id="MobiDB-lite"/>
    </source>
</evidence>
<evidence type="ECO:0000313" key="3">
    <source>
        <dbReference type="EMBL" id="KAK1631977.1"/>
    </source>
</evidence>
<dbReference type="Pfam" id="PF13966">
    <property type="entry name" value="zf-RVT"/>
    <property type="match status" value="1"/>
</dbReference>
<dbReference type="PANTHER" id="PTHR33116">
    <property type="entry name" value="REVERSE TRANSCRIPTASE ZINC-BINDING DOMAIN-CONTAINING PROTEIN-RELATED-RELATED"/>
    <property type="match status" value="1"/>
</dbReference>
<dbReference type="InterPro" id="IPR026960">
    <property type="entry name" value="RVT-Znf"/>
</dbReference>
<gene>
    <name evidence="3" type="ORF">QYE76_006292</name>
</gene>
<organism evidence="3 4">
    <name type="scientific">Lolium multiflorum</name>
    <name type="common">Italian ryegrass</name>
    <name type="synonym">Lolium perenne subsp. multiflorum</name>
    <dbReference type="NCBI Taxonomy" id="4521"/>
    <lineage>
        <taxon>Eukaryota</taxon>
        <taxon>Viridiplantae</taxon>
        <taxon>Streptophyta</taxon>
        <taxon>Embryophyta</taxon>
        <taxon>Tracheophyta</taxon>
        <taxon>Spermatophyta</taxon>
        <taxon>Magnoliopsida</taxon>
        <taxon>Liliopsida</taxon>
        <taxon>Poales</taxon>
        <taxon>Poaceae</taxon>
        <taxon>BOP clade</taxon>
        <taxon>Pooideae</taxon>
        <taxon>Poodae</taxon>
        <taxon>Poeae</taxon>
        <taxon>Poeae Chloroplast Group 2 (Poeae type)</taxon>
        <taxon>Loliodinae</taxon>
        <taxon>Loliinae</taxon>
        <taxon>Lolium</taxon>
    </lineage>
</organism>
<reference evidence="3" key="1">
    <citation type="submission" date="2023-07" db="EMBL/GenBank/DDBJ databases">
        <title>A chromosome-level genome assembly of Lolium multiflorum.</title>
        <authorList>
            <person name="Chen Y."/>
            <person name="Copetti D."/>
            <person name="Kolliker R."/>
            <person name="Studer B."/>
        </authorList>
    </citation>
    <scope>NUCLEOTIDE SEQUENCE</scope>
    <source>
        <strain evidence="3">02402/16</strain>
        <tissue evidence="3">Leaf</tissue>
    </source>
</reference>
<feature type="domain" description="Reverse transcriptase zinc-binding" evidence="2">
    <location>
        <begin position="469"/>
        <end position="551"/>
    </location>
</feature>
<proteinExistence type="predicted"/>
<comment type="caution">
    <text evidence="3">The sequence shown here is derived from an EMBL/GenBank/DDBJ whole genome shotgun (WGS) entry which is preliminary data.</text>
</comment>
<evidence type="ECO:0000259" key="2">
    <source>
        <dbReference type="Pfam" id="PF13966"/>
    </source>
</evidence>